<dbReference type="GO" id="GO:0008483">
    <property type="term" value="F:transaminase activity"/>
    <property type="evidence" value="ECO:0007669"/>
    <property type="project" value="UniProtKB-KW"/>
</dbReference>
<protein>
    <submittedName>
        <fullName evidence="6">Branched-chain amino acid aminotransferase</fullName>
    </submittedName>
</protein>
<dbReference type="Gene3D" id="3.20.10.10">
    <property type="entry name" value="D-amino Acid Aminotransferase, subunit A, domain 2"/>
    <property type="match status" value="1"/>
</dbReference>
<comment type="caution">
    <text evidence="6">The sequence shown here is derived from an EMBL/GenBank/DDBJ whole genome shotgun (WGS) entry which is preliminary data.</text>
</comment>
<dbReference type="InterPro" id="IPR018300">
    <property type="entry name" value="Aminotrans_IV_CS"/>
</dbReference>
<keyword evidence="6" id="KW-0032">Aminotransferase</keyword>
<comment type="cofactor">
    <cofactor evidence="1 5">
        <name>pyridoxal 5'-phosphate</name>
        <dbReference type="ChEBI" id="CHEBI:597326"/>
    </cofactor>
</comment>
<evidence type="ECO:0000256" key="3">
    <source>
        <dbReference type="ARBA" id="ARBA00022898"/>
    </source>
</evidence>
<dbReference type="CDD" id="cd00449">
    <property type="entry name" value="PLPDE_IV"/>
    <property type="match status" value="1"/>
</dbReference>
<reference evidence="6 7" key="1">
    <citation type="submission" date="2018-11" db="EMBL/GenBank/DDBJ databases">
        <title>Microbial catabolism of amino acid.</title>
        <authorList>
            <person name="Hibi M."/>
            <person name="Ogawa J."/>
        </authorList>
    </citation>
    <scope>NUCLEOTIDE SEQUENCE [LARGE SCALE GENOMIC DNA]</scope>
    <source>
        <strain evidence="6 7">C31-06</strain>
    </source>
</reference>
<sequence length="289" mass="31748">MGIEMISEIAWADGRCVRFDEVSLSPATHGLSYATSVFDGIRTYGGRIFRCDDHIARLRRSAELFGHTVHYSNSDLADACRELVRANDLADAYIKCLVFYDDTDVSFKAQGSSSKVVLFALPFTSNSAAEQYRLSTATWRRAPASCHPYQAKTSSTYALSYLSHRGRADGYDDVLFLSTADAVCESSGSNVFFVEGDALFTPTAELALDGITRRVIIDELCPRLKLSVTERDIAYDEIGSFDAAFLCGTAIEIMGISGIDEIRYAKSAVVDAIATEYRHLTSGRSAIRQ</sequence>
<evidence type="ECO:0000313" key="7">
    <source>
        <dbReference type="Proteomes" id="UP000287519"/>
    </source>
</evidence>
<dbReference type="AlphaFoldDB" id="A0A402C6M7"/>
<evidence type="ECO:0000256" key="5">
    <source>
        <dbReference type="RuleBase" id="RU004516"/>
    </source>
</evidence>
<dbReference type="InterPro" id="IPR001544">
    <property type="entry name" value="Aminotrans_IV"/>
</dbReference>
<keyword evidence="7" id="KW-1185">Reference proteome</keyword>
<dbReference type="PANTHER" id="PTHR42743:SF11">
    <property type="entry name" value="AMINODEOXYCHORISMATE LYASE"/>
    <property type="match status" value="1"/>
</dbReference>
<dbReference type="InterPro" id="IPR043131">
    <property type="entry name" value="BCAT-like_N"/>
</dbReference>
<dbReference type="InterPro" id="IPR043132">
    <property type="entry name" value="BCAT-like_C"/>
</dbReference>
<dbReference type="SUPFAM" id="SSF56752">
    <property type="entry name" value="D-aminoacid aminotransferase-like PLP-dependent enzymes"/>
    <property type="match status" value="1"/>
</dbReference>
<dbReference type="InterPro" id="IPR036038">
    <property type="entry name" value="Aminotransferase-like"/>
</dbReference>
<keyword evidence="3 5" id="KW-0663">Pyridoxal phosphate</keyword>
<evidence type="ECO:0000313" key="6">
    <source>
        <dbReference type="EMBL" id="GCE39274.1"/>
    </source>
</evidence>
<dbReference type="EMBL" id="BHYM01000025">
    <property type="protein sequence ID" value="GCE39274.1"/>
    <property type="molecule type" value="Genomic_DNA"/>
</dbReference>
<dbReference type="Pfam" id="PF01063">
    <property type="entry name" value="Aminotran_4"/>
    <property type="match status" value="1"/>
</dbReference>
<organism evidence="6 7">
    <name type="scientific">Rhodococcus wratislaviensis</name>
    <name type="common">Tsukamurella wratislaviensis</name>
    <dbReference type="NCBI Taxonomy" id="44752"/>
    <lineage>
        <taxon>Bacteria</taxon>
        <taxon>Bacillati</taxon>
        <taxon>Actinomycetota</taxon>
        <taxon>Actinomycetes</taxon>
        <taxon>Mycobacteriales</taxon>
        <taxon>Nocardiaceae</taxon>
        <taxon>Rhodococcus</taxon>
    </lineage>
</organism>
<dbReference type="Proteomes" id="UP000287519">
    <property type="component" value="Unassembled WGS sequence"/>
</dbReference>
<dbReference type="InterPro" id="IPR050571">
    <property type="entry name" value="Class-IV_PLP-Dep_Aminotrnsfr"/>
</dbReference>
<keyword evidence="6" id="KW-0808">Transferase</keyword>
<comment type="similarity">
    <text evidence="2 4">Belongs to the class-IV pyridoxal-phosphate-dependent aminotransferase family.</text>
</comment>
<evidence type="ECO:0000256" key="4">
    <source>
        <dbReference type="RuleBase" id="RU004106"/>
    </source>
</evidence>
<gene>
    <name evidence="6" type="ORF">Rhow_002798</name>
</gene>
<dbReference type="Gene3D" id="3.30.470.10">
    <property type="match status" value="1"/>
</dbReference>
<proteinExistence type="inferred from homology"/>
<name>A0A402C6M7_RHOWR</name>
<dbReference type="PANTHER" id="PTHR42743">
    <property type="entry name" value="AMINO-ACID AMINOTRANSFERASE"/>
    <property type="match status" value="1"/>
</dbReference>
<dbReference type="GO" id="GO:0046394">
    <property type="term" value="P:carboxylic acid biosynthetic process"/>
    <property type="evidence" value="ECO:0007669"/>
    <property type="project" value="UniProtKB-ARBA"/>
</dbReference>
<accession>A0A402C6M7</accession>
<dbReference type="PROSITE" id="PS00770">
    <property type="entry name" value="AA_TRANSFER_CLASS_4"/>
    <property type="match status" value="1"/>
</dbReference>
<evidence type="ECO:0000256" key="2">
    <source>
        <dbReference type="ARBA" id="ARBA00009320"/>
    </source>
</evidence>
<evidence type="ECO:0000256" key="1">
    <source>
        <dbReference type="ARBA" id="ARBA00001933"/>
    </source>
</evidence>